<protein>
    <submittedName>
        <fullName evidence="2">Uncharacterized protein</fullName>
    </submittedName>
</protein>
<evidence type="ECO:0000313" key="3">
    <source>
        <dbReference type="Proteomes" id="UP000729402"/>
    </source>
</evidence>
<dbReference type="AlphaFoldDB" id="A0A8J5T1T8"/>
<name>A0A8J5T1T8_ZIZPA</name>
<comment type="caution">
    <text evidence="2">The sequence shown here is derived from an EMBL/GenBank/DDBJ whole genome shotgun (WGS) entry which is preliminary data.</text>
</comment>
<feature type="compositionally biased region" description="Basic and acidic residues" evidence="1">
    <location>
        <begin position="63"/>
        <end position="73"/>
    </location>
</feature>
<evidence type="ECO:0000256" key="1">
    <source>
        <dbReference type="SAM" id="MobiDB-lite"/>
    </source>
</evidence>
<accession>A0A8J5T1T8</accession>
<feature type="compositionally biased region" description="Basic and acidic residues" evidence="1">
    <location>
        <begin position="38"/>
        <end position="54"/>
    </location>
</feature>
<organism evidence="2 3">
    <name type="scientific">Zizania palustris</name>
    <name type="common">Northern wild rice</name>
    <dbReference type="NCBI Taxonomy" id="103762"/>
    <lineage>
        <taxon>Eukaryota</taxon>
        <taxon>Viridiplantae</taxon>
        <taxon>Streptophyta</taxon>
        <taxon>Embryophyta</taxon>
        <taxon>Tracheophyta</taxon>
        <taxon>Spermatophyta</taxon>
        <taxon>Magnoliopsida</taxon>
        <taxon>Liliopsida</taxon>
        <taxon>Poales</taxon>
        <taxon>Poaceae</taxon>
        <taxon>BOP clade</taxon>
        <taxon>Oryzoideae</taxon>
        <taxon>Oryzeae</taxon>
        <taxon>Zizaniinae</taxon>
        <taxon>Zizania</taxon>
    </lineage>
</organism>
<gene>
    <name evidence="2" type="ORF">GUJ93_ZPchr0006g46123</name>
</gene>
<reference evidence="2" key="1">
    <citation type="journal article" date="2021" name="bioRxiv">
        <title>Whole Genome Assembly and Annotation of Northern Wild Rice, Zizania palustris L., Supports a Whole Genome Duplication in the Zizania Genus.</title>
        <authorList>
            <person name="Haas M."/>
            <person name="Kono T."/>
            <person name="Macchietto M."/>
            <person name="Millas R."/>
            <person name="McGilp L."/>
            <person name="Shao M."/>
            <person name="Duquette J."/>
            <person name="Hirsch C.N."/>
            <person name="Kimball J."/>
        </authorList>
    </citation>
    <scope>NUCLEOTIDE SEQUENCE</scope>
    <source>
        <tissue evidence="2">Fresh leaf tissue</tissue>
    </source>
</reference>
<sequence length="87" mass="9353">MRGDEGAHGSNIPVERFYISKSFGARLLAGGEEEGQEQEERKSSRSGMEGRVKITGDGGGGEAAEKPLEEARPAKRRFVLLGPPPSR</sequence>
<evidence type="ECO:0000313" key="2">
    <source>
        <dbReference type="EMBL" id="KAG8072713.1"/>
    </source>
</evidence>
<reference evidence="2" key="2">
    <citation type="submission" date="2021-02" db="EMBL/GenBank/DDBJ databases">
        <authorList>
            <person name="Kimball J.A."/>
            <person name="Haas M.W."/>
            <person name="Macchietto M."/>
            <person name="Kono T."/>
            <person name="Duquette J."/>
            <person name="Shao M."/>
        </authorList>
    </citation>
    <scope>NUCLEOTIDE SEQUENCE</scope>
    <source>
        <tissue evidence="2">Fresh leaf tissue</tissue>
    </source>
</reference>
<keyword evidence="3" id="KW-1185">Reference proteome</keyword>
<dbReference type="EMBL" id="JAAALK010000283">
    <property type="protein sequence ID" value="KAG8072713.1"/>
    <property type="molecule type" value="Genomic_DNA"/>
</dbReference>
<proteinExistence type="predicted"/>
<feature type="region of interest" description="Disordered" evidence="1">
    <location>
        <begin position="29"/>
        <end position="87"/>
    </location>
</feature>
<dbReference type="Proteomes" id="UP000729402">
    <property type="component" value="Unassembled WGS sequence"/>
</dbReference>